<dbReference type="AlphaFoldDB" id="A0A0F9H0V3"/>
<gene>
    <name evidence="1" type="ORF">LCGC14_1843160</name>
</gene>
<reference evidence="1" key="1">
    <citation type="journal article" date="2015" name="Nature">
        <title>Complex archaea that bridge the gap between prokaryotes and eukaryotes.</title>
        <authorList>
            <person name="Spang A."/>
            <person name="Saw J.H."/>
            <person name="Jorgensen S.L."/>
            <person name="Zaremba-Niedzwiedzka K."/>
            <person name="Martijn J."/>
            <person name="Lind A.E."/>
            <person name="van Eijk R."/>
            <person name="Schleper C."/>
            <person name="Guy L."/>
            <person name="Ettema T.J."/>
        </authorList>
    </citation>
    <scope>NUCLEOTIDE SEQUENCE</scope>
</reference>
<name>A0A0F9H0V3_9ZZZZ</name>
<evidence type="ECO:0000313" key="1">
    <source>
        <dbReference type="EMBL" id="KKL96566.1"/>
    </source>
</evidence>
<protein>
    <submittedName>
        <fullName evidence="1">Uncharacterized protein</fullName>
    </submittedName>
</protein>
<dbReference type="EMBL" id="LAZR01018398">
    <property type="protein sequence ID" value="KKL96566.1"/>
    <property type="molecule type" value="Genomic_DNA"/>
</dbReference>
<proteinExistence type="predicted"/>
<comment type="caution">
    <text evidence="1">The sequence shown here is derived from an EMBL/GenBank/DDBJ whole genome shotgun (WGS) entry which is preliminary data.</text>
</comment>
<organism evidence="1">
    <name type="scientific">marine sediment metagenome</name>
    <dbReference type="NCBI Taxonomy" id="412755"/>
    <lineage>
        <taxon>unclassified sequences</taxon>
        <taxon>metagenomes</taxon>
        <taxon>ecological metagenomes</taxon>
    </lineage>
</organism>
<sequence>MTDTTNVQLPVIAKGLDDREIRLHLLVLAVNCSVADQALARAKTWSDWVINNK</sequence>
<accession>A0A0F9H0V3</accession>